<dbReference type="AlphaFoldDB" id="A0A8X6HM73"/>
<keyword evidence="3" id="KW-1185">Reference proteome</keyword>
<evidence type="ECO:0000313" key="2">
    <source>
        <dbReference type="EMBL" id="GFR24875.1"/>
    </source>
</evidence>
<evidence type="ECO:0000313" key="3">
    <source>
        <dbReference type="Proteomes" id="UP000887116"/>
    </source>
</evidence>
<feature type="domain" description="DUF5641" evidence="1">
    <location>
        <begin position="36"/>
        <end position="66"/>
    </location>
</feature>
<comment type="caution">
    <text evidence="2">The sequence shown here is derived from an EMBL/GenBank/DDBJ whole genome shotgun (WGS) entry which is preliminary data.</text>
</comment>
<name>A0A8X6HM73_TRICU</name>
<dbReference type="OrthoDB" id="8052806at2759"/>
<accession>A0A8X6HM73</accession>
<proteinExistence type="predicted"/>
<evidence type="ECO:0000259" key="1">
    <source>
        <dbReference type="Pfam" id="PF18701"/>
    </source>
</evidence>
<sequence length="78" mass="8279">MPNGVPESKLGSESTYSFEVPQHQALGLAYGAHSRSFPGNDGLVRVVEVKTSSGILRQAINKVVSLPISDDLAAIEQN</sequence>
<reference evidence="2" key="1">
    <citation type="submission" date="2020-07" db="EMBL/GenBank/DDBJ databases">
        <title>Multicomponent nature underlies the extraordinary mechanical properties of spider dragline silk.</title>
        <authorList>
            <person name="Kono N."/>
            <person name="Nakamura H."/>
            <person name="Mori M."/>
            <person name="Yoshida Y."/>
            <person name="Ohtoshi R."/>
            <person name="Malay A.D."/>
            <person name="Moran D.A.P."/>
            <person name="Tomita M."/>
            <person name="Numata K."/>
            <person name="Arakawa K."/>
        </authorList>
    </citation>
    <scope>NUCLEOTIDE SEQUENCE</scope>
</reference>
<organism evidence="2 3">
    <name type="scientific">Trichonephila clavata</name>
    <name type="common">Joro spider</name>
    <name type="synonym">Nephila clavata</name>
    <dbReference type="NCBI Taxonomy" id="2740835"/>
    <lineage>
        <taxon>Eukaryota</taxon>
        <taxon>Metazoa</taxon>
        <taxon>Ecdysozoa</taxon>
        <taxon>Arthropoda</taxon>
        <taxon>Chelicerata</taxon>
        <taxon>Arachnida</taxon>
        <taxon>Araneae</taxon>
        <taxon>Araneomorphae</taxon>
        <taxon>Entelegynae</taxon>
        <taxon>Araneoidea</taxon>
        <taxon>Nephilidae</taxon>
        <taxon>Trichonephila</taxon>
    </lineage>
</organism>
<dbReference type="EMBL" id="BMAO01018636">
    <property type="protein sequence ID" value="GFR24875.1"/>
    <property type="molecule type" value="Genomic_DNA"/>
</dbReference>
<dbReference type="Pfam" id="PF18701">
    <property type="entry name" value="DUF5641"/>
    <property type="match status" value="1"/>
</dbReference>
<gene>
    <name evidence="2" type="ORF">TNCT_411221</name>
</gene>
<protein>
    <recommendedName>
        <fullName evidence="1">DUF5641 domain-containing protein</fullName>
    </recommendedName>
</protein>
<dbReference type="InterPro" id="IPR040676">
    <property type="entry name" value="DUF5641"/>
</dbReference>
<dbReference type="Proteomes" id="UP000887116">
    <property type="component" value="Unassembled WGS sequence"/>
</dbReference>